<sequence>MLEITPTLDVGKKEPIYIQLYEYLRKEIQRKNIPPHSKLPSQRNLADYLNVSRNTVDAAYQQLVAEGYIRSEERKGLFVVEIKNELFLIDSDNEDMDKTINKEFDHQEDQPPKIEYDFKYGDVDLTHFPFKLWRQLTMKGLGAEQDQLLLYGDPQGEFELRKHIARYLYQSRGVKCSEDQIVIGAGTQYLLSMLCKMIGKELVYGVEEPGYDRVRLIFKDYGRTVEPIHLDENGINVAELTESEAKVAYVTPSHQFPLGIIMPISRRLELIEWAKEKGGYVIEDDYDSEFRYEGKPIPSLQSLDLYGNVVYMGTFAKSLIPSLRLSYMVLPTKLLVKYNENFIGYKQTVSRLHQHTLRLFMESGQWSRHLNKVRNIYKKRHNTLLTSIKANMNDRVRIIGSGSGLHVLLEPKNNMTEKDLIASAKEKGVLVYPVSSFYKRPLSQANSQVLLGFAGIDENGIHEGVHLLSKAWF</sequence>
<evidence type="ECO:0000256" key="7">
    <source>
        <dbReference type="ARBA" id="ARBA00023163"/>
    </source>
</evidence>
<keyword evidence="6" id="KW-0238">DNA-binding</keyword>
<dbReference type="Gene3D" id="1.10.10.10">
    <property type="entry name" value="Winged helix-like DNA-binding domain superfamily/Winged helix DNA-binding domain"/>
    <property type="match status" value="1"/>
</dbReference>
<dbReference type="RefSeq" id="WP_191162817.1">
    <property type="nucleotide sequence ID" value="NZ_JACXAI010000062.1"/>
</dbReference>
<keyword evidence="4" id="KW-0663">Pyridoxal phosphate</keyword>
<evidence type="ECO:0000256" key="2">
    <source>
        <dbReference type="ARBA" id="ARBA00005384"/>
    </source>
</evidence>
<dbReference type="PANTHER" id="PTHR46577">
    <property type="entry name" value="HTH-TYPE TRANSCRIPTIONAL REGULATORY PROTEIN GABR"/>
    <property type="match status" value="1"/>
</dbReference>
<dbReference type="Proteomes" id="UP000626844">
    <property type="component" value="Unassembled WGS sequence"/>
</dbReference>
<evidence type="ECO:0000256" key="1">
    <source>
        <dbReference type="ARBA" id="ARBA00001933"/>
    </source>
</evidence>
<comment type="similarity">
    <text evidence="2">In the C-terminal section; belongs to the class-I pyridoxal-phosphate-dependent aminotransferase family.</text>
</comment>
<evidence type="ECO:0000256" key="5">
    <source>
        <dbReference type="ARBA" id="ARBA00023015"/>
    </source>
</evidence>
<evidence type="ECO:0000256" key="3">
    <source>
        <dbReference type="ARBA" id="ARBA00022576"/>
    </source>
</evidence>
<dbReference type="EMBL" id="JACXAI010000062">
    <property type="protein sequence ID" value="MBD1383547.1"/>
    <property type="molecule type" value="Genomic_DNA"/>
</dbReference>
<dbReference type="InterPro" id="IPR015421">
    <property type="entry name" value="PyrdxlP-dep_Trfase_major"/>
</dbReference>
<dbReference type="PRINTS" id="PR00035">
    <property type="entry name" value="HTHGNTR"/>
</dbReference>
<dbReference type="SUPFAM" id="SSF53383">
    <property type="entry name" value="PLP-dependent transferases"/>
    <property type="match status" value="1"/>
</dbReference>
<comment type="cofactor">
    <cofactor evidence="1">
        <name>pyridoxal 5'-phosphate</name>
        <dbReference type="ChEBI" id="CHEBI:597326"/>
    </cofactor>
</comment>
<dbReference type="InterPro" id="IPR015424">
    <property type="entry name" value="PyrdxlP-dep_Trfase"/>
</dbReference>
<proteinExistence type="inferred from homology"/>
<dbReference type="InterPro" id="IPR004839">
    <property type="entry name" value="Aminotransferase_I/II_large"/>
</dbReference>
<feature type="domain" description="HTH gntR-type" evidence="8">
    <location>
        <begin position="14"/>
        <end position="82"/>
    </location>
</feature>
<dbReference type="SUPFAM" id="SSF46785">
    <property type="entry name" value="Winged helix' DNA-binding domain"/>
    <property type="match status" value="1"/>
</dbReference>
<evidence type="ECO:0000313" key="10">
    <source>
        <dbReference type="Proteomes" id="UP000626844"/>
    </source>
</evidence>
<dbReference type="GO" id="GO:0008483">
    <property type="term" value="F:transaminase activity"/>
    <property type="evidence" value="ECO:0007669"/>
    <property type="project" value="UniProtKB-KW"/>
</dbReference>
<keyword evidence="3 9" id="KW-0808">Transferase</keyword>
<comment type="caution">
    <text evidence="9">The sequence shown here is derived from an EMBL/GenBank/DDBJ whole genome shotgun (WGS) entry which is preliminary data.</text>
</comment>
<reference evidence="9" key="1">
    <citation type="submission" date="2020-09" db="EMBL/GenBank/DDBJ databases">
        <title>A novel bacterium of genus Bacillus, isolated from South China Sea.</title>
        <authorList>
            <person name="Huang H."/>
            <person name="Mo K."/>
            <person name="Hu Y."/>
        </authorList>
    </citation>
    <scope>NUCLEOTIDE SEQUENCE</scope>
    <source>
        <strain evidence="9">IB182487</strain>
    </source>
</reference>
<keyword evidence="10" id="KW-1185">Reference proteome</keyword>
<dbReference type="PROSITE" id="PS50949">
    <property type="entry name" value="HTH_GNTR"/>
    <property type="match status" value="1"/>
</dbReference>
<dbReference type="Gene3D" id="3.40.640.10">
    <property type="entry name" value="Type I PLP-dependent aspartate aminotransferase-like (Major domain)"/>
    <property type="match status" value="1"/>
</dbReference>
<protein>
    <submittedName>
        <fullName evidence="9">PLP-dependent aminotransferase family protein</fullName>
    </submittedName>
</protein>
<dbReference type="CDD" id="cd00609">
    <property type="entry name" value="AAT_like"/>
    <property type="match status" value="1"/>
</dbReference>
<evidence type="ECO:0000259" key="8">
    <source>
        <dbReference type="PROSITE" id="PS50949"/>
    </source>
</evidence>
<dbReference type="AlphaFoldDB" id="A0A926NTB0"/>
<dbReference type="SMART" id="SM00345">
    <property type="entry name" value="HTH_GNTR"/>
    <property type="match status" value="1"/>
</dbReference>
<evidence type="ECO:0000256" key="4">
    <source>
        <dbReference type="ARBA" id="ARBA00022898"/>
    </source>
</evidence>
<dbReference type="InterPro" id="IPR036390">
    <property type="entry name" value="WH_DNA-bd_sf"/>
</dbReference>
<evidence type="ECO:0000256" key="6">
    <source>
        <dbReference type="ARBA" id="ARBA00023125"/>
    </source>
</evidence>
<keyword evidence="3 9" id="KW-0032">Aminotransferase</keyword>
<keyword evidence="5" id="KW-0805">Transcription regulation</keyword>
<organism evidence="9 10">
    <name type="scientific">Metabacillus arenae</name>
    <dbReference type="NCBI Taxonomy" id="2771434"/>
    <lineage>
        <taxon>Bacteria</taxon>
        <taxon>Bacillati</taxon>
        <taxon>Bacillota</taxon>
        <taxon>Bacilli</taxon>
        <taxon>Bacillales</taxon>
        <taxon>Bacillaceae</taxon>
        <taxon>Metabacillus</taxon>
    </lineage>
</organism>
<dbReference type="CDD" id="cd07377">
    <property type="entry name" value="WHTH_GntR"/>
    <property type="match status" value="1"/>
</dbReference>
<dbReference type="Pfam" id="PF00392">
    <property type="entry name" value="GntR"/>
    <property type="match status" value="1"/>
</dbReference>
<accession>A0A926NTB0</accession>
<dbReference type="InterPro" id="IPR051446">
    <property type="entry name" value="HTH_trans_reg/aminotransferase"/>
</dbReference>
<dbReference type="GO" id="GO:0003700">
    <property type="term" value="F:DNA-binding transcription factor activity"/>
    <property type="evidence" value="ECO:0007669"/>
    <property type="project" value="InterPro"/>
</dbReference>
<gene>
    <name evidence="9" type="ORF">IC621_25565</name>
</gene>
<dbReference type="GO" id="GO:0030170">
    <property type="term" value="F:pyridoxal phosphate binding"/>
    <property type="evidence" value="ECO:0007669"/>
    <property type="project" value="InterPro"/>
</dbReference>
<dbReference type="Pfam" id="PF00155">
    <property type="entry name" value="Aminotran_1_2"/>
    <property type="match status" value="1"/>
</dbReference>
<dbReference type="GO" id="GO:0003677">
    <property type="term" value="F:DNA binding"/>
    <property type="evidence" value="ECO:0007669"/>
    <property type="project" value="UniProtKB-KW"/>
</dbReference>
<keyword evidence="7" id="KW-0804">Transcription</keyword>
<dbReference type="InterPro" id="IPR036388">
    <property type="entry name" value="WH-like_DNA-bd_sf"/>
</dbReference>
<dbReference type="InterPro" id="IPR000524">
    <property type="entry name" value="Tscrpt_reg_HTH_GntR"/>
</dbReference>
<dbReference type="PANTHER" id="PTHR46577:SF1">
    <property type="entry name" value="HTH-TYPE TRANSCRIPTIONAL REGULATORY PROTEIN GABR"/>
    <property type="match status" value="1"/>
</dbReference>
<name>A0A926NTB0_9BACI</name>
<evidence type="ECO:0000313" key="9">
    <source>
        <dbReference type="EMBL" id="MBD1383547.1"/>
    </source>
</evidence>